<reference evidence="9 10" key="1">
    <citation type="submission" date="2019-03" db="EMBL/GenBank/DDBJ databases">
        <title>Sequencing 25 genomes of Wallemia mellicola.</title>
        <authorList>
            <person name="Gostincar C."/>
        </authorList>
    </citation>
    <scope>NUCLEOTIDE SEQUENCE [LARGE SCALE GENOMIC DNA]</scope>
    <source>
        <strain evidence="9 10">EXF-6152</strain>
    </source>
</reference>
<feature type="domain" description="HMA" evidence="8">
    <location>
        <begin position="6"/>
        <end position="49"/>
    </location>
</feature>
<dbReference type="GO" id="GO:0006825">
    <property type="term" value="P:copper ion transport"/>
    <property type="evidence" value="ECO:0007669"/>
    <property type="project" value="UniProtKB-KW"/>
</dbReference>
<evidence type="ECO:0000313" key="9">
    <source>
        <dbReference type="EMBL" id="TIB82445.1"/>
    </source>
</evidence>
<dbReference type="CDD" id="cd00371">
    <property type="entry name" value="HMA"/>
    <property type="match status" value="1"/>
</dbReference>
<name>A0A4T0MGS0_9BASI</name>
<evidence type="ECO:0000313" key="10">
    <source>
        <dbReference type="Proteomes" id="UP000310685"/>
    </source>
</evidence>
<keyword evidence="4" id="KW-0186">Copper</keyword>
<evidence type="ECO:0000256" key="1">
    <source>
        <dbReference type="ARBA" id="ARBA00022448"/>
    </source>
</evidence>
<dbReference type="InterPro" id="IPR006121">
    <property type="entry name" value="HMA_dom"/>
</dbReference>
<evidence type="ECO:0000259" key="8">
    <source>
        <dbReference type="Pfam" id="PF00403"/>
    </source>
</evidence>
<dbReference type="InterPro" id="IPR036163">
    <property type="entry name" value="HMA_dom_sf"/>
</dbReference>
<evidence type="ECO:0000256" key="7">
    <source>
        <dbReference type="ARBA" id="ARBA00038171"/>
    </source>
</evidence>
<dbReference type="PANTHER" id="PTHR46365:SF1">
    <property type="entry name" value="COPPER TRANSPORT PROTEIN ATOX1"/>
    <property type="match status" value="1"/>
</dbReference>
<organism evidence="9 10">
    <name type="scientific">Wallemia mellicola</name>
    <dbReference type="NCBI Taxonomy" id="1708541"/>
    <lineage>
        <taxon>Eukaryota</taxon>
        <taxon>Fungi</taxon>
        <taxon>Dikarya</taxon>
        <taxon>Basidiomycota</taxon>
        <taxon>Wallemiomycotina</taxon>
        <taxon>Wallemiomycetes</taxon>
        <taxon>Wallemiales</taxon>
        <taxon>Wallemiaceae</taxon>
        <taxon>Wallemia</taxon>
    </lineage>
</organism>
<evidence type="ECO:0000256" key="2">
    <source>
        <dbReference type="ARBA" id="ARBA00022723"/>
    </source>
</evidence>
<dbReference type="Gene3D" id="3.30.70.100">
    <property type="match status" value="1"/>
</dbReference>
<dbReference type="GO" id="GO:0046872">
    <property type="term" value="F:metal ion binding"/>
    <property type="evidence" value="ECO:0007669"/>
    <property type="project" value="UniProtKB-KW"/>
</dbReference>
<comment type="similarity">
    <text evidence="7">Belongs to the ATX1 family.</text>
</comment>
<keyword evidence="5" id="KW-0406">Ion transport</keyword>
<protein>
    <recommendedName>
        <fullName evidence="8">HMA domain-containing protein</fullName>
    </recommendedName>
</protein>
<keyword evidence="6" id="KW-0143">Chaperone</keyword>
<dbReference type="SUPFAM" id="SSF55008">
    <property type="entry name" value="HMA, heavy metal-associated domain"/>
    <property type="match status" value="1"/>
</dbReference>
<evidence type="ECO:0000256" key="4">
    <source>
        <dbReference type="ARBA" id="ARBA00023008"/>
    </source>
</evidence>
<dbReference type="PANTHER" id="PTHR46365">
    <property type="entry name" value="COPPER TRANSPORT PROTEIN ATOX1"/>
    <property type="match status" value="1"/>
</dbReference>
<dbReference type="GO" id="GO:0016531">
    <property type="term" value="F:copper chaperone activity"/>
    <property type="evidence" value="ECO:0007669"/>
    <property type="project" value="TreeGrafter"/>
</dbReference>
<keyword evidence="1" id="KW-0813">Transport</keyword>
<dbReference type="Proteomes" id="UP000310685">
    <property type="component" value="Unassembled WGS sequence"/>
</dbReference>
<dbReference type="Pfam" id="PF00403">
    <property type="entry name" value="HMA"/>
    <property type="match status" value="1"/>
</dbReference>
<keyword evidence="3" id="KW-0187">Copper transport</keyword>
<evidence type="ECO:0000256" key="6">
    <source>
        <dbReference type="ARBA" id="ARBA00023186"/>
    </source>
</evidence>
<evidence type="ECO:0000256" key="5">
    <source>
        <dbReference type="ARBA" id="ARBA00023065"/>
    </source>
</evidence>
<accession>A0A4T0MGS0</accession>
<evidence type="ECO:0000256" key="3">
    <source>
        <dbReference type="ARBA" id="ARBA00022796"/>
    </source>
</evidence>
<dbReference type="GO" id="GO:0005829">
    <property type="term" value="C:cytosol"/>
    <property type="evidence" value="ECO:0007669"/>
    <property type="project" value="TreeGrafter"/>
</dbReference>
<proteinExistence type="inferred from homology"/>
<sequence>MGSYKFDVVMSCGGCSSAITRALNKAKEDPNFGISDFKVDLESQTVVVDDILIFRSWNLPPLIGSASLKDVEAKIAKTGKTIKSSAEI</sequence>
<keyword evidence="2" id="KW-0479">Metal-binding</keyword>
<dbReference type="EMBL" id="SPRC01000002">
    <property type="protein sequence ID" value="TIB82445.1"/>
    <property type="molecule type" value="Genomic_DNA"/>
</dbReference>
<comment type="caution">
    <text evidence="9">The sequence shown here is derived from an EMBL/GenBank/DDBJ whole genome shotgun (WGS) entry which is preliminary data.</text>
</comment>
<dbReference type="InterPro" id="IPR051881">
    <property type="entry name" value="Copper_transport_ATOX1-like"/>
</dbReference>
<dbReference type="AlphaFoldDB" id="A0A4T0MGS0"/>
<gene>
    <name evidence="9" type="ORF">E3Q22_00287</name>
</gene>